<feature type="compositionally biased region" description="Basic and acidic residues" evidence="1">
    <location>
        <begin position="759"/>
        <end position="769"/>
    </location>
</feature>
<dbReference type="GO" id="GO:0006874">
    <property type="term" value="P:intracellular calcium ion homeostasis"/>
    <property type="evidence" value="ECO:0007669"/>
    <property type="project" value="TreeGrafter"/>
</dbReference>
<dbReference type="Pfam" id="PF01805">
    <property type="entry name" value="Surp"/>
    <property type="match status" value="1"/>
</dbReference>
<feature type="compositionally biased region" description="Basic and acidic residues" evidence="1">
    <location>
        <begin position="408"/>
        <end position="423"/>
    </location>
</feature>
<evidence type="ECO:0000256" key="1">
    <source>
        <dbReference type="SAM" id="MobiDB-lite"/>
    </source>
</evidence>
<dbReference type="InterPro" id="IPR000061">
    <property type="entry name" value="Surp"/>
</dbReference>
<dbReference type="SMART" id="SM00443">
    <property type="entry name" value="G_patch"/>
    <property type="match status" value="1"/>
</dbReference>
<feature type="region of interest" description="Disordered" evidence="1">
    <location>
        <begin position="386"/>
        <end position="423"/>
    </location>
</feature>
<dbReference type="InterPro" id="IPR006569">
    <property type="entry name" value="CID_dom"/>
</dbReference>
<feature type="domain" description="SURP motif" evidence="2">
    <location>
        <begin position="15"/>
        <end position="57"/>
    </location>
</feature>
<protein>
    <submittedName>
        <fullName evidence="5">Calcium homeostasis endoplasmic reticulum protein</fullName>
    </submittedName>
</protein>
<dbReference type="Proteomes" id="UP001054837">
    <property type="component" value="Unassembled WGS sequence"/>
</dbReference>
<dbReference type="Pfam" id="PF04818">
    <property type="entry name" value="CID"/>
    <property type="match status" value="1"/>
</dbReference>
<dbReference type="AlphaFoldDB" id="A0AAV4Q6W9"/>
<proteinExistence type="predicted"/>
<evidence type="ECO:0000259" key="3">
    <source>
        <dbReference type="PROSITE" id="PS50174"/>
    </source>
</evidence>
<evidence type="ECO:0000313" key="6">
    <source>
        <dbReference type="Proteomes" id="UP001054837"/>
    </source>
</evidence>
<dbReference type="Pfam" id="PF01585">
    <property type="entry name" value="G-patch"/>
    <property type="match status" value="1"/>
</dbReference>
<evidence type="ECO:0000313" key="5">
    <source>
        <dbReference type="EMBL" id="GIY04825.1"/>
    </source>
</evidence>
<dbReference type="InterPro" id="IPR056721">
    <property type="entry name" value="DUF7819"/>
</dbReference>
<dbReference type="GO" id="GO:0006396">
    <property type="term" value="P:RNA processing"/>
    <property type="evidence" value="ECO:0007669"/>
    <property type="project" value="InterPro"/>
</dbReference>
<accession>A0AAV4Q6W9</accession>
<organism evidence="5 6">
    <name type="scientific">Caerostris darwini</name>
    <dbReference type="NCBI Taxonomy" id="1538125"/>
    <lineage>
        <taxon>Eukaryota</taxon>
        <taxon>Metazoa</taxon>
        <taxon>Ecdysozoa</taxon>
        <taxon>Arthropoda</taxon>
        <taxon>Chelicerata</taxon>
        <taxon>Arachnida</taxon>
        <taxon>Araneae</taxon>
        <taxon>Araneomorphae</taxon>
        <taxon>Entelegynae</taxon>
        <taxon>Araneoidea</taxon>
        <taxon>Araneidae</taxon>
        <taxon>Caerostris</taxon>
    </lineage>
</organism>
<feature type="compositionally biased region" description="Pro residues" evidence="1">
    <location>
        <begin position="479"/>
        <end position="488"/>
    </location>
</feature>
<feature type="region of interest" description="Disordered" evidence="1">
    <location>
        <begin position="440"/>
        <end position="506"/>
    </location>
</feature>
<dbReference type="SUPFAM" id="SSF109905">
    <property type="entry name" value="Surp module (SWAP domain)"/>
    <property type="match status" value="1"/>
</dbReference>
<dbReference type="GO" id="GO:0003723">
    <property type="term" value="F:RNA binding"/>
    <property type="evidence" value="ECO:0007669"/>
    <property type="project" value="InterPro"/>
</dbReference>
<feature type="compositionally biased region" description="Polar residues" evidence="1">
    <location>
        <begin position="649"/>
        <end position="665"/>
    </location>
</feature>
<dbReference type="SUPFAM" id="SSF48464">
    <property type="entry name" value="ENTH/VHS domain"/>
    <property type="match status" value="1"/>
</dbReference>
<dbReference type="Gene3D" id="1.25.40.90">
    <property type="match status" value="1"/>
</dbReference>
<dbReference type="InterPro" id="IPR035967">
    <property type="entry name" value="SWAP/Surp_sf"/>
</dbReference>
<name>A0AAV4Q6W9_9ARAC</name>
<feature type="region of interest" description="Disordered" evidence="1">
    <location>
        <begin position="644"/>
        <end position="772"/>
    </location>
</feature>
<evidence type="ECO:0000259" key="4">
    <source>
        <dbReference type="PROSITE" id="PS51391"/>
    </source>
</evidence>
<dbReference type="InterPro" id="IPR008942">
    <property type="entry name" value="ENTH_VHS"/>
</dbReference>
<feature type="domain" description="G-patch" evidence="3">
    <location>
        <begin position="766"/>
        <end position="815"/>
    </location>
</feature>
<gene>
    <name evidence="5" type="primary">CHERP</name>
    <name evidence="5" type="ORF">CDAR_318581</name>
</gene>
<feature type="compositionally biased region" description="Polar residues" evidence="1">
    <location>
        <begin position="391"/>
        <end position="404"/>
    </location>
</feature>
<dbReference type="PROSITE" id="PS50174">
    <property type="entry name" value="G_PATCH"/>
    <property type="match status" value="1"/>
</dbReference>
<dbReference type="SMART" id="SM00648">
    <property type="entry name" value="SWAP"/>
    <property type="match status" value="1"/>
</dbReference>
<dbReference type="PROSITE" id="PS51391">
    <property type="entry name" value="CID"/>
    <property type="match status" value="1"/>
</dbReference>
<dbReference type="InterPro" id="IPR000467">
    <property type="entry name" value="G_patch_dom"/>
</dbReference>
<dbReference type="Pfam" id="PF25127">
    <property type="entry name" value="DUF7819"/>
    <property type="match status" value="1"/>
</dbReference>
<feature type="compositionally biased region" description="Basic residues" evidence="1">
    <location>
        <begin position="730"/>
        <end position="742"/>
    </location>
</feature>
<feature type="compositionally biased region" description="Basic and acidic residues" evidence="1">
    <location>
        <begin position="667"/>
        <end position="699"/>
    </location>
</feature>
<reference evidence="5 6" key="1">
    <citation type="submission" date="2021-06" db="EMBL/GenBank/DDBJ databases">
        <title>Caerostris darwini draft genome.</title>
        <authorList>
            <person name="Kono N."/>
            <person name="Arakawa K."/>
        </authorList>
    </citation>
    <scope>NUCLEOTIDE SEQUENCE [LARGE SCALE GENOMIC DNA]</scope>
</reference>
<dbReference type="Gene3D" id="1.10.10.790">
    <property type="entry name" value="Surp module"/>
    <property type="match status" value="1"/>
</dbReference>
<dbReference type="PANTHER" id="PTHR12323:SF0">
    <property type="entry name" value="CALCIUM HOMEOSTASIS ENDOPLASMIC RETICULUM PROTEIN"/>
    <property type="match status" value="1"/>
</dbReference>
<dbReference type="PANTHER" id="PTHR12323">
    <property type="entry name" value="SR-RELATED CTD ASSOCIATED FACTOR 6"/>
    <property type="match status" value="1"/>
</dbReference>
<dbReference type="PROSITE" id="PS50128">
    <property type="entry name" value="SURP"/>
    <property type="match status" value="1"/>
</dbReference>
<feature type="domain" description="CID" evidence="4">
    <location>
        <begin position="149"/>
        <end position="289"/>
    </location>
</feature>
<dbReference type="EMBL" id="BPLQ01003982">
    <property type="protein sequence ID" value="GIY04825.1"/>
    <property type="molecule type" value="Genomic_DNA"/>
</dbReference>
<evidence type="ECO:0000259" key="2">
    <source>
        <dbReference type="PROSITE" id="PS50128"/>
    </source>
</evidence>
<comment type="caution">
    <text evidence="5">The sequence shown here is derived from an EMBL/GenBank/DDBJ whole genome shotgun (WGS) entry which is preliminary data.</text>
</comment>
<sequence>MDLPQPPVDQELKNIIDKLAQFVARNGPEFEHMTKQKQKDNPKFSFLFGGNYFHYYQYRVTTEQAILKQKQRMEQQQAIVQQAINRQSIQTAPWQQHLHQIQDTSQEQIRQSEQNLAAQHQLLLTQQQVQVDEAIRKAQDEKLVKLAKDNELDLKELDGILQPIIDSCTKDSISHGKGWIFSHATNYACSEVIILYILKKVTEPGASFETKLHLVYLINDVIHHCFRKNADDLKKILESVVVPIFCSTSIGVDNDKQQKLSKLYKLWESNKYFSQEILDQLQNPTASLAAYQVGLIAEYASLITPITAAIQTQYTLLQKQHQDFVTHLTSQMHQMQMPVPYAFQSPANAMMPVQQAVAAPYLQPPHTGYDQPNVPTVLPQDHKLQEAGEVPSTSAEEPSAQQGEAQEAESKNVEPNRESKPPMHVEERMQEMINPEMHPVARYPEPSMSGGPMHDYPPDDMHEPPYGLPDHMHGRHPNGRPPMGPPPFMDEYPPHYGHPPPGYGAEPPEYRMTPPHASYGHPRPPYRDISMGMGPQDMPPDYMEPALPPCHPPYYDLPAGLMVPLVGLEDTDYEKPLDPEKIRLPPPALPTERLLNAVEQFYCPPTQERSRNNSHSPYVISSEGWEQLGLYEFFRAKSQAKKAKEMSTNEEQTYGNSTDLPSIQRNPEPKTPRRKYQEIKSPERENEAPVKNGDRERRRSLSRSPSRSPDLPPRRSSKSPSPPRANFQRSRGRSPTGKRRSPDRRSLSPPSFMGSGSTPHERRLDESNKGHQLLKKMGWAGAGLGSNEQGIQDPVDAGDVRDRQDMYKGIGVNLNDPYENFRKSKGQAFINRMKARAEELGKI</sequence>
<dbReference type="GO" id="GO:0048471">
    <property type="term" value="C:perinuclear region of cytoplasm"/>
    <property type="evidence" value="ECO:0007669"/>
    <property type="project" value="TreeGrafter"/>
</dbReference>
<keyword evidence="6" id="KW-1185">Reference proteome</keyword>